<evidence type="ECO:0000313" key="2">
    <source>
        <dbReference type="EMBL" id="MFC3689899.1"/>
    </source>
</evidence>
<proteinExistence type="predicted"/>
<dbReference type="EMBL" id="JBHRWW010000013">
    <property type="protein sequence ID" value="MFC3689899.1"/>
    <property type="molecule type" value="Genomic_DNA"/>
</dbReference>
<dbReference type="InterPro" id="IPR008979">
    <property type="entry name" value="Galactose-bd-like_sf"/>
</dbReference>
<evidence type="ECO:0000313" key="3">
    <source>
        <dbReference type="Proteomes" id="UP001595685"/>
    </source>
</evidence>
<gene>
    <name evidence="2" type="ORF">ACFOLH_16235</name>
</gene>
<reference evidence="3" key="1">
    <citation type="journal article" date="2019" name="Int. J. Syst. Evol. Microbiol.">
        <title>The Global Catalogue of Microorganisms (GCM) 10K type strain sequencing project: providing services to taxonomists for standard genome sequencing and annotation.</title>
        <authorList>
            <consortium name="The Broad Institute Genomics Platform"/>
            <consortium name="The Broad Institute Genome Sequencing Center for Infectious Disease"/>
            <person name="Wu L."/>
            <person name="Ma J."/>
        </authorList>
    </citation>
    <scope>NUCLEOTIDE SEQUENCE [LARGE SCALE GENOMIC DNA]</scope>
    <source>
        <strain evidence="3">NCAIM B.02333</strain>
    </source>
</reference>
<protein>
    <submittedName>
        <fullName evidence="2">Malectin domain-containing carbohydrate-binding protein</fullName>
    </submittedName>
</protein>
<name>A0ABV7WKK3_9MICO</name>
<dbReference type="Pfam" id="PF11721">
    <property type="entry name" value="Malectin"/>
    <property type="match status" value="1"/>
</dbReference>
<comment type="caution">
    <text evidence="2">The sequence shown here is derived from an EMBL/GenBank/DDBJ whole genome shotgun (WGS) entry which is preliminary data.</text>
</comment>
<evidence type="ECO:0000259" key="1">
    <source>
        <dbReference type="Pfam" id="PF11721"/>
    </source>
</evidence>
<accession>A0ABV7WKK3</accession>
<dbReference type="SUPFAM" id="SSF49785">
    <property type="entry name" value="Galactose-binding domain-like"/>
    <property type="match status" value="1"/>
</dbReference>
<dbReference type="Proteomes" id="UP001595685">
    <property type="component" value="Unassembled WGS sequence"/>
</dbReference>
<organism evidence="2 3">
    <name type="scientific">Aquipuribacter hungaricus</name>
    <dbReference type="NCBI Taxonomy" id="545624"/>
    <lineage>
        <taxon>Bacteria</taxon>
        <taxon>Bacillati</taxon>
        <taxon>Actinomycetota</taxon>
        <taxon>Actinomycetes</taxon>
        <taxon>Micrococcales</taxon>
        <taxon>Intrasporangiaceae</taxon>
        <taxon>Aquipuribacter</taxon>
    </lineage>
</organism>
<dbReference type="Gene3D" id="2.60.120.430">
    <property type="entry name" value="Galactose-binding lectin"/>
    <property type="match status" value="1"/>
</dbReference>
<keyword evidence="3" id="KW-1185">Reference proteome</keyword>
<dbReference type="RefSeq" id="WP_340293507.1">
    <property type="nucleotide sequence ID" value="NZ_JBBEOI010000111.1"/>
</dbReference>
<dbReference type="InterPro" id="IPR021720">
    <property type="entry name" value="Malectin_dom"/>
</dbReference>
<sequence>MPTSPSRRPGPAPLLGSAVVALGMLLGASVTAPAALATTPVTPPAVQPTVRINSGGVAGTFEGEFWQADRWFVGGRTSYSGDRVTGTTSSPLFQARRVAPAGYDIPVLPGTYDVTVLSAETYWTADGKRVFSATAEGRPLVSGLDLHAVAGHDVAHRVTGRVEVLDGTLDLDFTATADSAVVSGIVVAPVGVSGPTEPAEPGRVVKPVPTTPEPTWGAPALVDPLVWVPSPTSRVLKAPADRDVLVRWPAGELDGAGGYQINGGRNVVSIGGTINYSTRHVLGVGGEADRNRCLYIHGNTTAQAPRTVHVEGLRCAGPNIWEGINIDSKAERGTLTVQLRDIVMDEVQGLPGTDGSGHIGGDALQAWNGPHRLRIDGFDARNLHYQGLVLQPYSHGTGALGQWELRDVYLEGDFDGSAYLMWLSGARTGAGSVPITVHDVWVTPSPGKTATRTLWERATDWPDVTVLPPLA</sequence>
<feature type="domain" description="Malectin" evidence="1">
    <location>
        <begin position="50"/>
        <end position="178"/>
    </location>
</feature>